<gene>
    <name evidence="2" type="ORF">FFV09_04205</name>
</gene>
<sequence>MLMVIRLRFDVRQLREEIDRIASGPRLYRPAPSGMQEGERGPRTAAGGDEELRTLVAKGRKIEAIKEARERYNLSLKEAKDYVESL</sequence>
<keyword evidence="3" id="KW-1185">Reference proteome</keyword>
<protein>
    <recommendedName>
        <fullName evidence="4">Ribosomal protein L7/L12 C-terminal domain-containing protein</fullName>
    </recommendedName>
</protein>
<dbReference type="OrthoDB" id="2157431at2"/>
<dbReference type="Gene3D" id="3.30.1390.10">
    <property type="match status" value="1"/>
</dbReference>
<evidence type="ECO:0000313" key="2">
    <source>
        <dbReference type="EMBL" id="QDH23650.1"/>
    </source>
</evidence>
<dbReference type="KEGG" id="saca:FFV09_04205"/>
<organism evidence="2 3">
    <name type="scientific">Saccharibacillus brassicae</name>
    <dbReference type="NCBI Taxonomy" id="2583377"/>
    <lineage>
        <taxon>Bacteria</taxon>
        <taxon>Bacillati</taxon>
        <taxon>Bacillota</taxon>
        <taxon>Bacilli</taxon>
        <taxon>Bacillales</taxon>
        <taxon>Paenibacillaceae</taxon>
        <taxon>Saccharibacillus</taxon>
    </lineage>
</organism>
<dbReference type="EMBL" id="CP041217">
    <property type="protein sequence ID" value="QDH23650.1"/>
    <property type="molecule type" value="Genomic_DNA"/>
</dbReference>
<evidence type="ECO:0008006" key="4">
    <source>
        <dbReference type="Google" id="ProtNLM"/>
    </source>
</evidence>
<feature type="region of interest" description="Disordered" evidence="1">
    <location>
        <begin position="25"/>
        <end position="48"/>
    </location>
</feature>
<accession>A0A4Y6V4P7</accession>
<evidence type="ECO:0000313" key="3">
    <source>
        <dbReference type="Proteomes" id="UP000316968"/>
    </source>
</evidence>
<proteinExistence type="predicted"/>
<reference evidence="2 3" key="1">
    <citation type="submission" date="2019-06" db="EMBL/GenBank/DDBJ databases">
        <title>Saccharibacillus brassicae sp. nov., an endophytic bacterium isolated from Chinese cabbage seeds (Brassica pekinensis).</title>
        <authorList>
            <person name="Jiang L."/>
            <person name="Lee J."/>
            <person name="Kim S.W."/>
        </authorList>
    </citation>
    <scope>NUCLEOTIDE SEQUENCE [LARGE SCALE GENOMIC DNA]</scope>
    <source>
        <strain evidence="3">KCTC 43072 / ATSA2</strain>
    </source>
</reference>
<dbReference type="Proteomes" id="UP000316968">
    <property type="component" value="Chromosome"/>
</dbReference>
<dbReference type="GO" id="GO:0003735">
    <property type="term" value="F:structural constituent of ribosome"/>
    <property type="evidence" value="ECO:0007669"/>
    <property type="project" value="InterPro"/>
</dbReference>
<evidence type="ECO:0000256" key="1">
    <source>
        <dbReference type="SAM" id="MobiDB-lite"/>
    </source>
</evidence>
<dbReference type="AlphaFoldDB" id="A0A4Y6V4P7"/>
<dbReference type="GO" id="GO:0006412">
    <property type="term" value="P:translation"/>
    <property type="evidence" value="ECO:0007669"/>
    <property type="project" value="InterPro"/>
</dbReference>
<dbReference type="SUPFAM" id="SSF54736">
    <property type="entry name" value="ClpS-like"/>
    <property type="match status" value="1"/>
</dbReference>
<name>A0A4Y6V4P7_SACBS</name>
<dbReference type="InterPro" id="IPR014719">
    <property type="entry name" value="Ribosomal_bL12_C/ClpS-like"/>
</dbReference>